<protein>
    <recommendedName>
        <fullName evidence="1">Nudix hydrolase domain-containing protein</fullName>
    </recommendedName>
</protein>
<comment type="caution">
    <text evidence="2">The sequence shown here is derived from an EMBL/GenBank/DDBJ whole genome shotgun (WGS) entry which is preliminary data.</text>
</comment>
<dbReference type="PROSITE" id="PS51462">
    <property type="entry name" value="NUDIX"/>
    <property type="match status" value="1"/>
</dbReference>
<evidence type="ECO:0000313" key="2">
    <source>
        <dbReference type="EMBL" id="EEO28766.2"/>
    </source>
</evidence>
<accession>C3X6D0</accession>
<dbReference type="Gene3D" id="3.90.79.10">
    <property type="entry name" value="Nucleoside Triphosphate Pyrophosphohydrolase"/>
    <property type="match status" value="1"/>
</dbReference>
<organism evidence="2 3">
    <name type="scientific">Oxalobacter paraformigenes</name>
    <dbReference type="NCBI Taxonomy" id="556268"/>
    <lineage>
        <taxon>Bacteria</taxon>
        <taxon>Pseudomonadati</taxon>
        <taxon>Pseudomonadota</taxon>
        <taxon>Betaproteobacteria</taxon>
        <taxon>Burkholderiales</taxon>
        <taxon>Oxalobacteraceae</taxon>
        <taxon>Oxalobacter</taxon>
    </lineage>
</organism>
<dbReference type="PANTHER" id="PTHR43736">
    <property type="entry name" value="ADP-RIBOSE PYROPHOSPHATASE"/>
    <property type="match status" value="1"/>
</dbReference>
<evidence type="ECO:0000259" key="1">
    <source>
        <dbReference type="PROSITE" id="PS51462"/>
    </source>
</evidence>
<keyword evidence="3" id="KW-1185">Reference proteome</keyword>
<gene>
    <name evidence="2" type="ORF">OFAG_01919</name>
</gene>
<dbReference type="Pfam" id="PF00293">
    <property type="entry name" value="NUDIX"/>
    <property type="match status" value="1"/>
</dbReference>
<sequence length="162" mass="18868">MTYKIPQSVLVVIYTKELDVLLIERADRPGFWQSVTGSRDSLSEPLEKTAVREVFEETGIRIVETVPNPEQHEVSFNCLEDWKTENVFEIFSVWRHRFAPGVTENTEHVFGLLVPEKFPVVLAPREHLNSIWLPYREAAEKCFSYTNKNAILQLPERFHPLL</sequence>
<dbReference type="eggNOG" id="COG0494">
    <property type="taxonomic scope" value="Bacteria"/>
</dbReference>
<dbReference type="SUPFAM" id="SSF55811">
    <property type="entry name" value="Nudix"/>
    <property type="match status" value="1"/>
</dbReference>
<dbReference type="EMBL" id="ACDP02000003">
    <property type="protein sequence ID" value="EEO28766.2"/>
    <property type="molecule type" value="Genomic_DNA"/>
</dbReference>
<dbReference type="PANTHER" id="PTHR43736:SF1">
    <property type="entry name" value="DIHYDRONEOPTERIN TRIPHOSPHATE DIPHOSPHATASE"/>
    <property type="match status" value="1"/>
</dbReference>
<dbReference type="NCBIfam" id="NF006961">
    <property type="entry name" value="PRK09438.1"/>
    <property type="match status" value="1"/>
</dbReference>
<feature type="domain" description="Nudix hydrolase" evidence="1">
    <location>
        <begin position="4"/>
        <end position="155"/>
    </location>
</feature>
<reference evidence="2" key="1">
    <citation type="submission" date="2011-10" db="EMBL/GenBank/DDBJ databases">
        <title>The Genome Sequence of Oxalobacter formigenes HOxBLS.</title>
        <authorList>
            <consortium name="The Broad Institute Genome Sequencing Platform"/>
            <person name="Earl A."/>
            <person name="Ward D."/>
            <person name="Feldgarden M."/>
            <person name="Gevers D."/>
            <person name="Allison M.J."/>
            <person name="Humphrey S."/>
            <person name="Young S.K."/>
            <person name="Zeng Q."/>
            <person name="Gargeya S."/>
            <person name="Fitzgerald M."/>
            <person name="Haas B."/>
            <person name="Abouelleil A."/>
            <person name="Alvarado L."/>
            <person name="Arachchi H.M."/>
            <person name="Berlin A."/>
            <person name="Brown A."/>
            <person name="Chapman S.B."/>
            <person name="Chen Z."/>
            <person name="Dunbar C."/>
            <person name="Freedman E."/>
            <person name="Gearin G."/>
            <person name="Goldberg J."/>
            <person name="Griggs A."/>
            <person name="Gujja S."/>
            <person name="Heiman D."/>
            <person name="Howarth C."/>
            <person name="Larson L."/>
            <person name="Lui A."/>
            <person name="MacDonald P.J.P."/>
            <person name="Montmayeur A."/>
            <person name="Murphy C."/>
            <person name="Neiman D."/>
            <person name="Pearson M."/>
            <person name="Priest M."/>
            <person name="Roberts A."/>
            <person name="Saif S."/>
            <person name="Shea T."/>
            <person name="Shenoy N."/>
            <person name="Sisk P."/>
            <person name="Stolte C."/>
            <person name="Sykes S."/>
            <person name="Wortman J."/>
            <person name="Nusbaum C."/>
            <person name="Birren B."/>
        </authorList>
    </citation>
    <scope>NUCLEOTIDE SEQUENCE [LARGE SCALE GENOMIC DNA]</scope>
    <source>
        <strain evidence="2">HOxBLS</strain>
    </source>
</reference>
<dbReference type="Proteomes" id="UP000003973">
    <property type="component" value="Unassembled WGS sequence"/>
</dbReference>
<dbReference type="HOGENOM" id="CLU_128620_0_0_4"/>
<name>C3X6D0_9BURK</name>
<dbReference type="InterPro" id="IPR000086">
    <property type="entry name" value="NUDIX_hydrolase_dom"/>
</dbReference>
<dbReference type="GO" id="GO:0003824">
    <property type="term" value="F:catalytic activity"/>
    <property type="evidence" value="ECO:0007669"/>
    <property type="project" value="UniProtKB-ARBA"/>
</dbReference>
<dbReference type="CDD" id="cd04664">
    <property type="entry name" value="NUDIX_DHNTPase_like"/>
    <property type="match status" value="1"/>
</dbReference>
<evidence type="ECO:0000313" key="3">
    <source>
        <dbReference type="Proteomes" id="UP000003973"/>
    </source>
</evidence>
<proteinExistence type="predicted"/>
<dbReference type="InterPro" id="IPR015797">
    <property type="entry name" value="NUDIX_hydrolase-like_dom_sf"/>
</dbReference>
<dbReference type="AlphaFoldDB" id="C3X6D0"/>